<protein>
    <submittedName>
        <fullName evidence="1">MTH938/NDUFAF3 family protein</fullName>
    </submittedName>
</protein>
<dbReference type="PANTHER" id="PTHR21192:SF2">
    <property type="entry name" value="NADH DEHYDROGENASE [UBIQUINONE] 1 ALPHA SUBCOMPLEX ASSEMBLY FACTOR 3"/>
    <property type="match status" value="1"/>
</dbReference>
<dbReference type="KEGG" id="plei:Q9312_06750"/>
<evidence type="ECO:0000313" key="1">
    <source>
        <dbReference type="EMBL" id="WMS88607.1"/>
    </source>
</evidence>
<dbReference type="AlphaFoldDB" id="A0AA51RVZ1"/>
<dbReference type="RefSeq" id="WP_309203824.1">
    <property type="nucleotide sequence ID" value="NZ_CP133548.1"/>
</dbReference>
<dbReference type="InterPro" id="IPR036748">
    <property type="entry name" value="MTH938-like_sf"/>
</dbReference>
<organism evidence="1 2">
    <name type="scientific">Pleionea litopenaei</name>
    <dbReference type="NCBI Taxonomy" id="3070815"/>
    <lineage>
        <taxon>Bacteria</taxon>
        <taxon>Pseudomonadati</taxon>
        <taxon>Pseudomonadota</taxon>
        <taxon>Gammaproteobacteria</taxon>
        <taxon>Oceanospirillales</taxon>
        <taxon>Pleioneaceae</taxon>
        <taxon>Pleionea</taxon>
    </lineage>
</organism>
<keyword evidence="2" id="KW-1185">Reference proteome</keyword>
<proteinExistence type="predicted"/>
<accession>A0AA51RVZ1</accession>
<gene>
    <name evidence="1" type="ORF">Q9312_06750</name>
</gene>
<dbReference type="EMBL" id="CP133548">
    <property type="protein sequence ID" value="WMS88607.1"/>
    <property type="molecule type" value="Genomic_DNA"/>
</dbReference>
<dbReference type="SUPFAM" id="SSF64076">
    <property type="entry name" value="MTH938-like"/>
    <property type="match status" value="1"/>
</dbReference>
<reference evidence="1 2" key="1">
    <citation type="submission" date="2023-08" db="EMBL/GenBank/DDBJ databases">
        <title>Pleionea litopenaei sp. nov., isolated from stomach of juvenile Litopenaeus vannamei.</title>
        <authorList>
            <person name="Rho A.M."/>
            <person name="Hwang C.Y."/>
        </authorList>
    </citation>
    <scope>NUCLEOTIDE SEQUENCE [LARGE SCALE GENOMIC DNA]</scope>
    <source>
        <strain evidence="1 2">HL-JVS1</strain>
    </source>
</reference>
<sequence length="121" mass="13597">MHIQQEKNRHGLTIDAYLQDDIIINGQSHNLPIVISRNKLLNVELPSRALELTSHLVEQLMEEKPEMIIIGSGDHQEFLPDHVLFPALKNRIGVECMTSAAASRTFTILASEGREVIAVIY</sequence>
<dbReference type="PANTHER" id="PTHR21192">
    <property type="entry name" value="NUCLEAR PROTEIN E3-3"/>
    <property type="match status" value="1"/>
</dbReference>
<dbReference type="Pfam" id="PF04430">
    <property type="entry name" value="DUF498"/>
    <property type="match status" value="1"/>
</dbReference>
<name>A0AA51RVZ1_9GAMM</name>
<dbReference type="Gene3D" id="3.40.1230.10">
    <property type="entry name" value="MTH938-like"/>
    <property type="match status" value="1"/>
</dbReference>
<evidence type="ECO:0000313" key="2">
    <source>
        <dbReference type="Proteomes" id="UP001239782"/>
    </source>
</evidence>
<dbReference type="InterPro" id="IPR007523">
    <property type="entry name" value="NDUFAF3/AAMDC"/>
</dbReference>
<dbReference type="Proteomes" id="UP001239782">
    <property type="component" value="Chromosome"/>
</dbReference>